<dbReference type="GO" id="GO:0007039">
    <property type="term" value="P:protein catabolic process in the vacuole"/>
    <property type="evidence" value="ECO:0007669"/>
    <property type="project" value="TreeGrafter"/>
</dbReference>
<comment type="similarity">
    <text evidence="1">Belongs to the GID4/VID24 family.</text>
</comment>
<evidence type="ECO:0000313" key="3">
    <source>
        <dbReference type="EMBL" id="EPQ58319.1"/>
    </source>
</evidence>
<keyword evidence="4" id="KW-1185">Reference proteome</keyword>
<dbReference type="GO" id="GO:0006623">
    <property type="term" value="P:protein targeting to vacuole"/>
    <property type="evidence" value="ECO:0007669"/>
    <property type="project" value="TreeGrafter"/>
</dbReference>
<feature type="compositionally biased region" description="Basic and acidic residues" evidence="2">
    <location>
        <begin position="293"/>
        <end position="312"/>
    </location>
</feature>
<feature type="compositionally biased region" description="Basic residues" evidence="2">
    <location>
        <begin position="313"/>
        <end position="322"/>
    </location>
</feature>
<dbReference type="OMA" id="ANRCLYP"/>
<dbReference type="GO" id="GO:0043161">
    <property type="term" value="P:proteasome-mediated ubiquitin-dependent protein catabolic process"/>
    <property type="evidence" value="ECO:0007669"/>
    <property type="project" value="TreeGrafter"/>
</dbReference>
<evidence type="ECO:0000256" key="1">
    <source>
        <dbReference type="ARBA" id="ARBA00061469"/>
    </source>
</evidence>
<accession>S7RY39</accession>
<dbReference type="EMBL" id="KB469298">
    <property type="protein sequence ID" value="EPQ58319.1"/>
    <property type="molecule type" value="Genomic_DNA"/>
</dbReference>
<proteinExistence type="inferred from homology"/>
<dbReference type="OrthoDB" id="62at2759"/>
<dbReference type="HOGENOM" id="CLU_028759_1_0_1"/>
<dbReference type="InterPro" id="IPR018618">
    <property type="entry name" value="GID4/10-like"/>
</dbReference>
<dbReference type="eggNOG" id="KOG4635">
    <property type="taxonomic scope" value="Eukaryota"/>
</dbReference>
<evidence type="ECO:0000256" key="2">
    <source>
        <dbReference type="SAM" id="MobiDB-lite"/>
    </source>
</evidence>
<feature type="region of interest" description="Disordered" evidence="2">
    <location>
        <begin position="293"/>
        <end position="338"/>
    </location>
</feature>
<dbReference type="GO" id="GO:0034657">
    <property type="term" value="C:GID complex"/>
    <property type="evidence" value="ECO:0007669"/>
    <property type="project" value="TreeGrafter"/>
</dbReference>
<dbReference type="GO" id="GO:0045721">
    <property type="term" value="P:negative regulation of gluconeogenesis"/>
    <property type="evidence" value="ECO:0007669"/>
    <property type="project" value="TreeGrafter"/>
</dbReference>
<dbReference type="GO" id="GO:0005773">
    <property type="term" value="C:vacuole"/>
    <property type="evidence" value="ECO:0007669"/>
    <property type="project" value="GOC"/>
</dbReference>
<dbReference type="RefSeq" id="XP_007863049.1">
    <property type="nucleotide sequence ID" value="XM_007864858.1"/>
</dbReference>
<reference evidence="3 4" key="1">
    <citation type="journal article" date="2012" name="Science">
        <title>The Paleozoic origin of enzymatic lignin decomposition reconstructed from 31 fungal genomes.</title>
        <authorList>
            <person name="Floudas D."/>
            <person name="Binder M."/>
            <person name="Riley R."/>
            <person name="Barry K."/>
            <person name="Blanchette R.A."/>
            <person name="Henrissat B."/>
            <person name="Martinez A.T."/>
            <person name="Otillar R."/>
            <person name="Spatafora J.W."/>
            <person name="Yadav J.S."/>
            <person name="Aerts A."/>
            <person name="Benoit I."/>
            <person name="Boyd A."/>
            <person name="Carlson A."/>
            <person name="Copeland A."/>
            <person name="Coutinho P.M."/>
            <person name="de Vries R.P."/>
            <person name="Ferreira P."/>
            <person name="Findley K."/>
            <person name="Foster B."/>
            <person name="Gaskell J."/>
            <person name="Glotzer D."/>
            <person name="Gorecki P."/>
            <person name="Heitman J."/>
            <person name="Hesse C."/>
            <person name="Hori C."/>
            <person name="Igarashi K."/>
            <person name="Jurgens J.A."/>
            <person name="Kallen N."/>
            <person name="Kersten P."/>
            <person name="Kohler A."/>
            <person name="Kuees U."/>
            <person name="Kumar T.K.A."/>
            <person name="Kuo A."/>
            <person name="LaButti K."/>
            <person name="Larrondo L.F."/>
            <person name="Lindquist E."/>
            <person name="Ling A."/>
            <person name="Lombard V."/>
            <person name="Lucas S."/>
            <person name="Lundell T."/>
            <person name="Martin R."/>
            <person name="McLaughlin D.J."/>
            <person name="Morgenstern I."/>
            <person name="Morin E."/>
            <person name="Murat C."/>
            <person name="Nagy L.G."/>
            <person name="Nolan M."/>
            <person name="Ohm R.A."/>
            <person name="Patyshakuliyeva A."/>
            <person name="Rokas A."/>
            <person name="Ruiz-Duenas F.J."/>
            <person name="Sabat G."/>
            <person name="Salamov A."/>
            <person name="Samejima M."/>
            <person name="Schmutz J."/>
            <person name="Slot J.C."/>
            <person name="St John F."/>
            <person name="Stenlid J."/>
            <person name="Sun H."/>
            <person name="Sun S."/>
            <person name="Syed K."/>
            <person name="Tsang A."/>
            <person name="Wiebenga A."/>
            <person name="Young D."/>
            <person name="Pisabarro A."/>
            <person name="Eastwood D.C."/>
            <person name="Martin F."/>
            <person name="Cullen D."/>
            <person name="Grigoriev I.V."/>
            <person name="Hibbett D.S."/>
        </authorList>
    </citation>
    <scope>NUCLEOTIDE SEQUENCE [LARGE SCALE GENOMIC DNA]</scope>
    <source>
        <strain evidence="3 4">ATCC 11539</strain>
    </source>
</reference>
<gene>
    <name evidence="3" type="ORF">GLOTRDRAFT_57197</name>
</gene>
<dbReference type="Proteomes" id="UP000030669">
    <property type="component" value="Unassembled WGS sequence"/>
</dbReference>
<sequence length="367" mass="40829">MLAGDIGSGVDRPSISRASTSEGATDSDVGIDEFPAGFVGDSRAGPDPLQHTLLSSVGSPSRRGRTGQESSITLHSPPPLRIQTFLQPVSAAYDRTPLTSPLSPDPLVDITRLRVRSQGCHSLYPGALFKGTQKSGRNSYDVTVNIVDVDFESSTLCGYLCIQGLTEDWPELTTYFDAEIIGSRYGFRTLDWGATEQDDLSHWACFPPFRHVKHEMQQRPGWTVDDRDRGAVFMRWKERFLVPDHRVQDITGASFAGFYYVCVDFNPQPNHPTSRPGPQQMPLSPESETDILRAKVDSPPRVMHRDSKEGSGRRSKSSRRSMSRGLRSGPRPAATMSGYYFHQNSEPYQQLSLVHVPDACETSFEFR</sequence>
<dbReference type="Pfam" id="PF09783">
    <property type="entry name" value="Vac_ImportDeg"/>
    <property type="match status" value="1"/>
</dbReference>
<dbReference type="KEGG" id="gtr:GLOTRDRAFT_57197"/>
<evidence type="ECO:0000313" key="4">
    <source>
        <dbReference type="Proteomes" id="UP000030669"/>
    </source>
</evidence>
<feature type="region of interest" description="Disordered" evidence="2">
    <location>
        <begin position="1"/>
        <end position="78"/>
    </location>
</feature>
<name>S7RY39_GLOTA</name>
<dbReference type="PANTHER" id="PTHR14534">
    <property type="entry name" value="VACUOLAR IMPORT AND DEGRADATION PROTEIN 24"/>
    <property type="match status" value="1"/>
</dbReference>
<dbReference type="PANTHER" id="PTHR14534:SF3">
    <property type="entry name" value="GID COMPLEX SUBUNIT 4 HOMOLOG"/>
    <property type="match status" value="1"/>
</dbReference>
<evidence type="ECO:0008006" key="5">
    <source>
        <dbReference type="Google" id="ProtNLM"/>
    </source>
</evidence>
<organism evidence="3 4">
    <name type="scientific">Gloeophyllum trabeum (strain ATCC 11539 / FP-39264 / Madison 617)</name>
    <name type="common">Brown rot fungus</name>
    <dbReference type="NCBI Taxonomy" id="670483"/>
    <lineage>
        <taxon>Eukaryota</taxon>
        <taxon>Fungi</taxon>
        <taxon>Dikarya</taxon>
        <taxon>Basidiomycota</taxon>
        <taxon>Agaricomycotina</taxon>
        <taxon>Agaricomycetes</taxon>
        <taxon>Gloeophyllales</taxon>
        <taxon>Gloeophyllaceae</taxon>
        <taxon>Gloeophyllum</taxon>
    </lineage>
</organism>
<protein>
    <recommendedName>
        <fullName evidence="5">Vacuolar import and degradation protein</fullName>
    </recommendedName>
</protein>
<dbReference type="AlphaFoldDB" id="S7RY39"/>
<dbReference type="GeneID" id="19307161"/>
<dbReference type="STRING" id="670483.S7RY39"/>